<name>A0A2G5TXT3_9PELO</name>
<comment type="caution">
    <text evidence="3">The sequence shown here is derived from an EMBL/GenBank/DDBJ whole genome shotgun (WGS) entry which is preliminary data.</text>
</comment>
<evidence type="ECO:0000256" key="1">
    <source>
        <dbReference type="SAM" id="MobiDB-lite"/>
    </source>
</evidence>
<feature type="signal peptide" evidence="2">
    <location>
        <begin position="1"/>
        <end position="17"/>
    </location>
</feature>
<dbReference type="Proteomes" id="UP000230233">
    <property type="component" value="Chromosome IV"/>
</dbReference>
<protein>
    <submittedName>
        <fullName evidence="3">Uncharacterized protein</fullName>
    </submittedName>
</protein>
<feature type="chain" id="PRO_5013707369" evidence="2">
    <location>
        <begin position="18"/>
        <end position="151"/>
    </location>
</feature>
<gene>
    <name evidence="3" type="primary">Cnig_chr_IV.g12536</name>
    <name evidence="3" type="ORF">B9Z55_012536</name>
</gene>
<proteinExistence type="predicted"/>
<keyword evidence="4" id="KW-1185">Reference proteome</keyword>
<accession>A0A2G5TXT3</accession>
<feature type="compositionally biased region" description="Acidic residues" evidence="1">
    <location>
        <begin position="117"/>
        <end position="151"/>
    </location>
</feature>
<evidence type="ECO:0000256" key="2">
    <source>
        <dbReference type="SAM" id="SignalP"/>
    </source>
</evidence>
<reference evidence="4" key="1">
    <citation type="submission" date="2017-10" db="EMBL/GenBank/DDBJ databases">
        <title>Rapid genome shrinkage in a self-fertile nematode reveals novel sperm competition proteins.</title>
        <authorList>
            <person name="Yin D."/>
            <person name="Schwarz E.M."/>
            <person name="Thomas C.G."/>
            <person name="Felde R.L."/>
            <person name="Korf I.F."/>
            <person name="Cutter A.D."/>
            <person name="Schartner C.M."/>
            <person name="Ralston E.J."/>
            <person name="Meyer B.J."/>
            <person name="Haag E.S."/>
        </authorList>
    </citation>
    <scope>NUCLEOTIDE SEQUENCE [LARGE SCALE GENOMIC DNA]</scope>
    <source>
        <strain evidence="4">JU1422</strain>
    </source>
</reference>
<feature type="compositionally biased region" description="Acidic residues" evidence="1">
    <location>
        <begin position="94"/>
        <end position="110"/>
    </location>
</feature>
<organism evidence="3 4">
    <name type="scientific">Caenorhabditis nigoni</name>
    <dbReference type="NCBI Taxonomy" id="1611254"/>
    <lineage>
        <taxon>Eukaryota</taxon>
        <taxon>Metazoa</taxon>
        <taxon>Ecdysozoa</taxon>
        <taxon>Nematoda</taxon>
        <taxon>Chromadorea</taxon>
        <taxon>Rhabditida</taxon>
        <taxon>Rhabditina</taxon>
        <taxon>Rhabditomorpha</taxon>
        <taxon>Rhabditoidea</taxon>
        <taxon>Rhabditidae</taxon>
        <taxon>Peloderinae</taxon>
        <taxon>Caenorhabditis</taxon>
    </lineage>
</organism>
<evidence type="ECO:0000313" key="3">
    <source>
        <dbReference type="EMBL" id="PIC32058.1"/>
    </source>
</evidence>
<dbReference type="AlphaFoldDB" id="A0A2G5TXT3"/>
<dbReference type="OrthoDB" id="10381382at2759"/>
<keyword evidence="2" id="KW-0732">Signal</keyword>
<sequence length="151" mass="17491">MSRYSLLLLIFIPIVNGYIFDSSRTQKVLIVPKDKHGWHDSATIAPIDPLQVGTKDWEDLTVVERYYLETKGALRSIGSSAYDYGNQELKDDYDASDYIDEEGQEDDDEEGSGKVDEDIDVSSEECEDSEYEDYQEDDLDDYENQYEYDNY</sequence>
<feature type="region of interest" description="Disordered" evidence="1">
    <location>
        <begin position="91"/>
        <end position="151"/>
    </location>
</feature>
<evidence type="ECO:0000313" key="4">
    <source>
        <dbReference type="Proteomes" id="UP000230233"/>
    </source>
</evidence>
<dbReference type="EMBL" id="PDUG01000004">
    <property type="protein sequence ID" value="PIC32058.1"/>
    <property type="molecule type" value="Genomic_DNA"/>
</dbReference>